<dbReference type="InterPro" id="IPR018391">
    <property type="entry name" value="PQQ_b-propeller_rpt"/>
</dbReference>
<evidence type="ECO:0000256" key="1">
    <source>
        <dbReference type="SAM" id="SignalP"/>
    </source>
</evidence>
<protein>
    <submittedName>
        <fullName evidence="3">PQQ-binding-like beta-propeller repeat protein</fullName>
    </submittedName>
</protein>
<organism evidence="3 4">
    <name type="scientific">Pelagibius litoralis</name>
    <dbReference type="NCBI Taxonomy" id="374515"/>
    <lineage>
        <taxon>Bacteria</taxon>
        <taxon>Pseudomonadati</taxon>
        <taxon>Pseudomonadota</taxon>
        <taxon>Alphaproteobacteria</taxon>
        <taxon>Rhodospirillales</taxon>
        <taxon>Rhodovibrionaceae</taxon>
        <taxon>Pelagibius</taxon>
    </lineage>
</organism>
<comment type="caution">
    <text evidence="3">The sequence shown here is derived from an EMBL/GenBank/DDBJ whole genome shotgun (WGS) entry which is preliminary data.</text>
</comment>
<feature type="domain" description="Pyrrolo-quinoline quinone repeat" evidence="2">
    <location>
        <begin position="126"/>
        <end position="362"/>
    </location>
</feature>
<name>A0A967KDN8_9PROT</name>
<dbReference type="Pfam" id="PF13360">
    <property type="entry name" value="PQQ_2"/>
    <property type="match status" value="1"/>
</dbReference>
<dbReference type="EMBL" id="JAAQPH010000013">
    <property type="protein sequence ID" value="NIA70320.1"/>
    <property type="molecule type" value="Genomic_DNA"/>
</dbReference>
<dbReference type="PROSITE" id="PS51257">
    <property type="entry name" value="PROKAR_LIPOPROTEIN"/>
    <property type="match status" value="1"/>
</dbReference>
<dbReference type="AlphaFoldDB" id="A0A967KDN8"/>
<dbReference type="PANTHER" id="PTHR34512:SF30">
    <property type="entry name" value="OUTER MEMBRANE PROTEIN ASSEMBLY FACTOR BAMB"/>
    <property type="match status" value="1"/>
</dbReference>
<reference evidence="3" key="1">
    <citation type="submission" date="2020-03" db="EMBL/GenBank/DDBJ databases">
        <title>Genome of Pelagibius litoralis DSM 21314T.</title>
        <authorList>
            <person name="Wang G."/>
        </authorList>
    </citation>
    <scope>NUCLEOTIDE SEQUENCE</scope>
    <source>
        <strain evidence="3">DSM 21314</strain>
    </source>
</reference>
<dbReference type="Gene3D" id="2.130.10.10">
    <property type="entry name" value="YVTN repeat-like/Quinoprotein amine dehydrogenase"/>
    <property type="match status" value="1"/>
</dbReference>
<feature type="chain" id="PRO_5037362313" evidence="1">
    <location>
        <begin position="23"/>
        <end position="443"/>
    </location>
</feature>
<evidence type="ECO:0000259" key="2">
    <source>
        <dbReference type="Pfam" id="PF13360"/>
    </source>
</evidence>
<gene>
    <name evidence="3" type="ORF">HBA54_17060</name>
</gene>
<keyword evidence="1" id="KW-0732">Signal</keyword>
<evidence type="ECO:0000313" key="3">
    <source>
        <dbReference type="EMBL" id="NIA70320.1"/>
    </source>
</evidence>
<accession>A0A967KDN8</accession>
<dbReference type="RefSeq" id="WP_167226790.1">
    <property type="nucleotide sequence ID" value="NZ_JAAQPH010000013.1"/>
</dbReference>
<proteinExistence type="predicted"/>
<sequence>MALSASRAFLPLVLLLGLGACSFDDFFGESEDPPLPGERIAILAIERGLRADPGIADVAVRLPEPYVNTDWSQPGGSAAHAMYHLSLSANPRRVWSADVGEGSGDVAQILAQPLVVGDLVYAMDARSLVSAFSAGSGSRVWRVDLEDDDEDDGFFGGGITYGDGKIFVSTGFAKIFALNARSGEVLWEHKAPAPMRGAPVVSDGRVFAVTFDNQTIVVDAESGERLWNHVGVQETAGLLGSASPAVVGNTVIVPYSSGDILAMLTDSGRIVWSESLSAIRQTDPLGDIAQIRGLPVIDRDLVFAVSNAGRMLAVDLRQGVRAWQADLGGVQMPWPAGEFIYVLTKDSQLVCLRRSDGRIRWVQPLPRFVDPDDPDEPIRWSGPVLAGDRLVVAGSHGEVLSVSPYDGKPLGFFDLGDGAAVSPVVANNSLFLLTHGGQLIALR</sequence>
<keyword evidence="4" id="KW-1185">Reference proteome</keyword>
<evidence type="ECO:0000313" key="4">
    <source>
        <dbReference type="Proteomes" id="UP000761264"/>
    </source>
</evidence>
<dbReference type="PANTHER" id="PTHR34512">
    <property type="entry name" value="CELL SURFACE PROTEIN"/>
    <property type="match status" value="1"/>
</dbReference>
<dbReference type="SUPFAM" id="SSF50998">
    <property type="entry name" value="Quinoprotein alcohol dehydrogenase-like"/>
    <property type="match status" value="1"/>
</dbReference>
<dbReference type="Proteomes" id="UP000761264">
    <property type="component" value="Unassembled WGS sequence"/>
</dbReference>
<dbReference type="SMART" id="SM00564">
    <property type="entry name" value="PQQ"/>
    <property type="match status" value="7"/>
</dbReference>
<dbReference type="InterPro" id="IPR011047">
    <property type="entry name" value="Quinoprotein_ADH-like_sf"/>
</dbReference>
<dbReference type="InterPro" id="IPR002372">
    <property type="entry name" value="PQQ_rpt_dom"/>
</dbReference>
<dbReference type="InterPro" id="IPR015943">
    <property type="entry name" value="WD40/YVTN_repeat-like_dom_sf"/>
</dbReference>
<feature type="signal peptide" evidence="1">
    <location>
        <begin position="1"/>
        <end position="22"/>
    </location>
</feature>